<proteinExistence type="predicted"/>
<name>A0A2P2MZ23_RHIMU</name>
<sequence length="15" mass="1741">MATEKSAEISFDHKF</sequence>
<evidence type="ECO:0000313" key="1">
    <source>
        <dbReference type="EMBL" id="MBX35444.1"/>
    </source>
</evidence>
<protein>
    <submittedName>
        <fullName evidence="1">Uncharacterized protein</fullName>
    </submittedName>
</protein>
<reference evidence="1" key="1">
    <citation type="submission" date="2018-02" db="EMBL/GenBank/DDBJ databases">
        <title>Rhizophora mucronata_Transcriptome.</title>
        <authorList>
            <person name="Meera S.P."/>
            <person name="Sreeshan A."/>
            <person name="Augustine A."/>
        </authorList>
    </citation>
    <scope>NUCLEOTIDE SEQUENCE</scope>
    <source>
        <tissue evidence="1">Leaf</tissue>
    </source>
</reference>
<accession>A0A2P2MZ23</accession>
<dbReference type="EMBL" id="GGEC01054960">
    <property type="protein sequence ID" value="MBX35444.1"/>
    <property type="molecule type" value="Transcribed_RNA"/>
</dbReference>
<organism evidence="1">
    <name type="scientific">Rhizophora mucronata</name>
    <name type="common">Asiatic mangrove</name>
    <dbReference type="NCBI Taxonomy" id="61149"/>
    <lineage>
        <taxon>Eukaryota</taxon>
        <taxon>Viridiplantae</taxon>
        <taxon>Streptophyta</taxon>
        <taxon>Embryophyta</taxon>
        <taxon>Tracheophyta</taxon>
        <taxon>Spermatophyta</taxon>
        <taxon>Magnoliopsida</taxon>
        <taxon>eudicotyledons</taxon>
        <taxon>Gunneridae</taxon>
        <taxon>Pentapetalae</taxon>
        <taxon>rosids</taxon>
        <taxon>fabids</taxon>
        <taxon>Malpighiales</taxon>
        <taxon>Rhizophoraceae</taxon>
        <taxon>Rhizophora</taxon>
    </lineage>
</organism>